<protein>
    <submittedName>
        <fullName evidence="2">tRNA (Adenosine(37)-N6)-threonylcarbamoyltransferase complex dimerization subunit type 1 TsaB</fullName>
    </submittedName>
</protein>
<dbReference type="InterPro" id="IPR043129">
    <property type="entry name" value="ATPase_NBD"/>
</dbReference>
<name>A0A6A8MDF5_9LACO</name>
<keyword evidence="2" id="KW-0808">Transferase</keyword>
<comment type="caution">
    <text evidence="2">The sequence shown here is derived from an EMBL/GenBank/DDBJ whole genome shotgun (WGS) entry which is preliminary data.</text>
</comment>
<evidence type="ECO:0000313" key="3">
    <source>
        <dbReference type="Proteomes" id="UP000438120"/>
    </source>
</evidence>
<dbReference type="SUPFAM" id="SSF53067">
    <property type="entry name" value="Actin-like ATPase domain"/>
    <property type="match status" value="2"/>
</dbReference>
<dbReference type="PANTHER" id="PTHR11735">
    <property type="entry name" value="TRNA N6-ADENOSINE THREONYLCARBAMOYLTRANSFERASE"/>
    <property type="match status" value="1"/>
</dbReference>
<dbReference type="InterPro" id="IPR022496">
    <property type="entry name" value="T6A_TsaB"/>
</dbReference>
<dbReference type="NCBIfam" id="TIGR03725">
    <property type="entry name" value="T6A_YeaZ"/>
    <property type="match status" value="1"/>
</dbReference>
<proteinExistence type="predicted"/>
<dbReference type="OrthoDB" id="9784166at2"/>
<evidence type="ECO:0000313" key="2">
    <source>
        <dbReference type="EMBL" id="MST86927.1"/>
    </source>
</evidence>
<gene>
    <name evidence="2" type="primary">tsaB</name>
    <name evidence="2" type="ORF">FYJ62_04575</name>
</gene>
<evidence type="ECO:0000259" key="1">
    <source>
        <dbReference type="Pfam" id="PF00814"/>
    </source>
</evidence>
<dbReference type="GO" id="GO:0002949">
    <property type="term" value="P:tRNA threonylcarbamoyladenosine modification"/>
    <property type="evidence" value="ECO:0007669"/>
    <property type="project" value="InterPro"/>
</dbReference>
<accession>A0A6A8MDF5</accession>
<dbReference type="Gene3D" id="3.30.420.40">
    <property type="match status" value="2"/>
</dbReference>
<dbReference type="EMBL" id="VUMX01000009">
    <property type="protein sequence ID" value="MST86927.1"/>
    <property type="molecule type" value="Genomic_DNA"/>
</dbReference>
<dbReference type="AlphaFoldDB" id="A0A6A8MDF5"/>
<dbReference type="Pfam" id="PF00814">
    <property type="entry name" value="TsaD"/>
    <property type="match status" value="1"/>
</dbReference>
<dbReference type="InterPro" id="IPR000905">
    <property type="entry name" value="Gcp-like_dom"/>
</dbReference>
<dbReference type="Proteomes" id="UP000438120">
    <property type="component" value="Unassembled WGS sequence"/>
</dbReference>
<dbReference type="GO" id="GO:0016740">
    <property type="term" value="F:transferase activity"/>
    <property type="evidence" value="ECO:0007669"/>
    <property type="project" value="UniProtKB-KW"/>
</dbReference>
<reference evidence="2 3" key="1">
    <citation type="submission" date="2019-08" db="EMBL/GenBank/DDBJ databases">
        <title>In-depth cultivation of the pig gut microbiome towards novel bacterial diversity and tailored functional studies.</title>
        <authorList>
            <person name="Wylensek D."/>
            <person name="Hitch T.C.A."/>
            <person name="Clavel T."/>
        </authorList>
    </citation>
    <scope>NUCLEOTIDE SEQUENCE [LARGE SCALE GENOMIC DNA]</scope>
    <source>
        <strain evidence="2 3">Bifido-178-WT-2B</strain>
    </source>
</reference>
<dbReference type="PANTHER" id="PTHR11735:SF11">
    <property type="entry name" value="TRNA THREONYLCARBAMOYLADENOSINE BIOSYNTHESIS PROTEIN TSAB"/>
    <property type="match status" value="1"/>
</dbReference>
<feature type="domain" description="Gcp-like" evidence="1">
    <location>
        <begin position="29"/>
        <end position="222"/>
    </location>
</feature>
<dbReference type="GO" id="GO:0005829">
    <property type="term" value="C:cytosol"/>
    <property type="evidence" value="ECO:0007669"/>
    <property type="project" value="TreeGrafter"/>
</dbReference>
<dbReference type="CDD" id="cd24032">
    <property type="entry name" value="ASKHA_NBD_TsaB"/>
    <property type="match status" value="1"/>
</dbReference>
<organism evidence="2 3">
    <name type="scientific">Lactobacillus porci</name>
    <dbReference type="NCBI Taxonomy" id="2012477"/>
    <lineage>
        <taxon>Bacteria</taxon>
        <taxon>Bacillati</taxon>
        <taxon>Bacillota</taxon>
        <taxon>Bacilli</taxon>
        <taxon>Lactobacillales</taxon>
        <taxon>Lactobacillaceae</taxon>
        <taxon>Lactobacillus</taxon>
    </lineage>
</organism>
<dbReference type="RefSeq" id="WP_154548182.1">
    <property type="nucleotide sequence ID" value="NZ_VUMX01000009.1"/>
</dbReference>
<sequence>MKILSISTATSDLSVALNDDEQIISETVEPNKRNHSVDLDPDIDRLLQEQGLSLKDIDRFAVAIGPGSYTGLRVGLTTAKMFASILGKDLVGISTLQALAQNFAGQEALVVPALDARNQNFFAGAYRQAEAVIPDGHYALSELLDQLKDQGDKKFIFLGSNFSKYMEMIKDQLADRELIFASGDENLLHAGQVGRLAAKAAPIDPDQAVPNYLRRTQAEYDWHKKTGQAFAPDSEYVEEV</sequence>
<keyword evidence="3" id="KW-1185">Reference proteome</keyword>